<evidence type="ECO:0000256" key="3">
    <source>
        <dbReference type="ARBA" id="ARBA00023242"/>
    </source>
</evidence>
<comment type="subcellular location">
    <subcellularLocation>
        <location evidence="1">Nucleus</location>
    </subcellularLocation>
</comment>
<evidence type="ECO:0000313" key="6">
    <source>
        <dbReference type="Proteomes" id="UP001359485"/>
    </source>
</evidence>
<dbReference type="Pfam" id="PF08424">
    <property type="entry name" value="NRDE-2"/>
    <property type="match status" value="1"/>
</dbReference>
<proteinExistence type="inferred from homology"/>
<evidence type="ECO:0000313" key="5">
    <source>
        <dbReference type="EMBL" id="KAK6641754.1"/>
    </source>
</evidence>
<comment type="caution">
    <text evidence="5">The sequence shown here is derived from an EMBL/GenBank/DDBJ whole genome shotgun (WGS) entry which is preliminary data.</text>
</comment>
<accession>A0ABR1BI75</accession>
<evidence type="ECO:0000256" key="1">
    <source>
        <dbReference type="ARBA" id="ARBA00004123"/>
    </source>
</evidence>
<organism evidence="5 6">
    <name type="scientific">Polyplax serrata</name>
    <name type="common">Common mouse louse</name>
    <dbReference type="NCBI Taxonomy" id="468196"/>
    <lineage>
        <taxon>Eukaryota</taxon>
        <taxon>Metazoa</taxon>
        <taxon>Ecdysozoa</taxon>
        <taxon>Arthropoda</taxon>
        <taxon>Hexapoda</taxon>
        <taxon>Insecta</taxon>
        <taxon>Pterygota</taxon>
        <taxon>Neoptera</taxon>
        <taxon>Paraneoptera</taxon>
        <taxon>Psocodea</taxon>
        <taxon>Troctomorpha</taxon>
        <taxon>Phthiraptera</taxon>
        <taxon>Anoplura</taxon>
        <taxon>Polyplacidae</taxon>
        <taxon>Polyplax</taxon>
    </lineage>
</organism>
<dbReference type="PANTHER" id="PTHR13471">
    <property type="entry name" value="TETRATRICOPEPTIDE-LIKE HELICAL"/>
    <property type="match status" value="1"/>
</dbReference>
<name>A0ABR1BI75_POLSC</name>
<protein>
    <submittedName>
        <fullName evidence="5">Uncharacterized protein</fullName>
    </submittedName>
</protein>
<dbReference type="PANTHER" id="PTHR13471:SF0">
    <property type="entry name" value="NUCLEAR EXOSOME REGULATOR NRDE2"/>
    <property type="match status" value="1"/>
</dbReference>
<gene>
    <name evidence="5" type="ORF">RUM44_013469</name>
</gene>
<evidence type="ECO:0000256" key="2">
    <source>
        <dbReference type="ARBA" id="ARBA00009265"/>
    </source>
</evidence>
<dbReference type="EMBL" id="JAWJWF010000001">
    <property type="protein sequence ID" value="KAK6641754.1"/>
    <property type="molecule type" value="Genomic_DNA"/>
</dbReference>
<dbReference type="InterPro" id="IPR013633">
    <property type="entry name" value="NRDE-2"/>
</dbReference>
<reference evidence="5 6" key="1">
    <citation type="submission" date="2023-09" db="EMBL/GenBank/DDBJ databases">
        <title>Genomes of two closely related lineages of the louse Polyplax serrata with different host specificities.</title>
        <authorList>
            <person name="Martinu J."/>
            <person name="Tarabai H."/>
            <person name="Stefka J."/>
            <person name="Hypsa V."/>
        </authorList>
    </citation>
    <scope>NUCLEOTIDE SEQUENCE [LARGE SCALE GENOMIC DNA]</scope>
    <source>
        <strain evidence="5">98ZLc_SE</strain>
    </source>
</reference>
<dbReference type="Proteomes" id="UP001359485">
    <property type="component" value="Unassembled WGS sequence"/>
</dbReference>
<comment type="similarity">
    <text evidence="2">Belongs to the NRDE2 family.</text>
</comment>
<feature type="compositionally biased region" description="Polar residues" evidence="4">
    <location>
        <begin position="24"/>
        <end position="36"/>
    </location>
</feature>
<feature type="region of interest" description="Disordered" evidence="4">
    <location>
        <begin position="15"/>
        <end position="63"/>
    </location>
</feature>
<evidence type="ECO:0000256" key="4">
    <source>
        <dbReference type="SAM" id="MobiDB-lite"/>
    </source>
</evidence>
<keyword evidence="3" id="KW-0539">Nucleus</keyword>
<sequence length="934" mass="109040">MSLFPAYSEHTVIKTESQDHEWLANSSYPSTSSSVKQENEVQPVKSSAHDDATDKKTKRKRKKERIAMLNKYRMTLQDNVENLKTKKTTPKTKSLSYNCQLLKDTVVFEQNEKYCISKNGNDPIVIKKTIPKRVRPKYKKLMCPGLFPIITKKAKLKKDSRYFRIDSNISHEVGTFENEIEASKKIEDFNKKLGDNPCDIDLWIQFVNFQDEFYKYQHIQYKSVAERDRAAGRHKLNILDRAVQLNPANKELQALWLKIGTNVLPSEEVSKRINEILEEYGGTMVLWLGLMTTTQYSLARCTVSSVSHLFEKLLMNFQNEKSDIYVRDRNVLEILFHYGRFLDNCGQWETLWTIIKVNLQFNTKIVLNFNNDVDGKVKILEDEIMKEEKRAVWQLWSQLERIREGLHFLPSTTSVDYPQRCVLPENVVNFTWHFHPDLHFQLVVSSLVQMKIPLLPTTHTIQKLLVPDALAWIYDSPEYIFSSLLSSPAVQLQSQYLKPLTHLSRGPQYLRRLHGQKEFLDLISFTFEACFKGLQGKQKTAIGGWWLRFERWIHLLNELKLASLPEDRKSAKKFFKDFLALDENRENLLYYTEYCLLQFNQGNIDASIKSLKTLIMARPPVLEIKETDERSPLTAVYKCLCEVLVAGNQKQEAVNLLINLGNGAILDTPVTIHGLLSAEKKYKEVILQHLEEFNSDIDYPMEDYMMPDFVTEWTSCYLWLIALTKTPIILRNTFNEIFSVLDSKNILKTEQIRECLWETILAITWTFERNNLLYVKDILQRSYSSFPQNLKILNYMAANSLEDSKLWLNIRKIFLSPPSTSSCIYLICVALDRYQRDKDNYMNRMRNILHDLALGEGKLSSIIHCLRLRYLFENEDVSLEKAQLQALESCPWCKNIYTESILLLPAKLMQLTDVLIEKELKIHITPDEIQEMRD</sequence>
<keyword evidence="6" id="KW-1185">Reference proteome</keyword>